<gene>
    <name evidence="2" type="ORF">CO058_02090</name>
</gene>
<evidence type="ECO:0000256" key="1">
    <source>
        <dbReference type="SAM" id="Phobius"/>
    </source>
</evidence>
<dbReference type="EMBL" id="PFSJ01000017">
    <property type="protein sequence ID" value="PJC23702.1"/>
    <property type="molecule type" value="Genomic_DNA"/>
</dbReference>
<keyword evidence="1" id="KW-1133">Transmembrane helix</keyword>
<evidence type="ECO:0000313" key="2">
    <source>
        <dbReference type="EMBL" id="PJC23702.1"/>
    </source>
</evidence>
<proteinExistence type="predicted"/>
<feature type="transmembrane region" description="Helical" evidence="1">
    <location>
        <begin position="45"/>
        <end position="67"/>
    </location>
</feature>
<protein>
    <submittedName>
        <fullName evidence="2">Uncharacterized protein</fullName>
    </submittedName>
</protein>
<dbReference type="Proteomes" id="UP000229756">
    <property type="component" value="Unassembled WGS sequence"/>
</dbReference>
<evidence type="ECO:0000313" key="3">
    <source>
        <dbReference type="Proteomes" id="UP000229756"/>
    </source>
</evidence>
<organism evidence="2 3">
    <name type="scientific">candidate division WWE3 bacterium CG_4_9_14_0_2_um_filter_35_11</name>
    <dbReference type="NCBI Taxonomy" id="1975077"/>
    <lineage>
        <taxon>Bacteria</taxon>
        <taxon>Katanobacteria</taxon>
    </lineage>
</organism>
<keyword evidence="1" id="KW-0812">Transmembrane</keyword>
<comment type="caution">
    <text evidence="2">The sequence shown here is derived from an EMBL/GenBank/DDBJ whole genome shotgun (WGS) entry which is preliminary data.</text>
</comment>
<keyword evidence="1" id="KW-0472">Membrane</keyword>
<sequence>MDAITGEKKPLQKVYNFAQTNIGIGLLLLLYAFLSYPVGWDSVDVLFEVFGGIVGTLLLSSVIILVLSRKFKWNTRQKILHTLLILFFLPFIPESLYTLKNIIFISFLIIEVGIIIADLFKSIFRRNKK</sequence>
<feature type="transmembrane region" description="Helical" evidence="1">
    <location>
        <begin position="21"/>
        <end position="39"/>
    </location>
</feature>
<dbReference type="AlphaFoldDB" id="A0A2M8ELT9"/>
<accession>A0A2M8ELT9</accession>
<name>A0A2M8ELT9_UNCKA</name>
<reference evidence="3" key="1">
    <citation type="submission" date="2017-09" db="EMBL/GenBank/DDBJ databases">
        <title>Depth-based differentiation of microbial function through sediment-hosted aquifers and enrichment of novel symbionts in the deep terrestrial subsurface.</title>
        <authorList>
            <person name="Probst A.J."/>
            <person name="Ladd B."/>
            <person name="Jarett J.K."/>
            <person name="Geller-Mcgrath D.E."/>
            <person name="Sieber C.M.K."/>
            <person name="Emerson J.B."/>
            <person name="Anantharaman K."/>
            <person name="Thomas B.C."/>
            <person name="Malmstrom R."/>
            <person name="Stieglmeier M."/>
            <person name="Klingl A."/>
            <person name="Woyke T."/>
            <person name="Ryan C.M."/>
            <person name="Banfield J.F."/>
        </authorList>
    </citation>
    <scope>NUCLEOTIDE SEQUENCE [LARGE SCALE GENOMIC DNA]</scope>
</reference>
<feature type="transmembrane region" description="Helical" evidence="1">
    <location>
        <begin position="102"/>
        <end position="120"/>
    </location>
</feature>
<feature type="transmembrane region" description="Helical" evidence="1">
    <location>
        <begin position="79"/>
        <end position="96"/>
    </location>
</feature>